<evidence type="ECO:0000259" key="3">
    <source>
        <dbReference type="PROSITE" id="PS50142"/>
    </source>
</evidence>
<reference evidence="4" key="1">
    <citation type="journal article" date="2016" name="Nat. Genet.">
        <title>A high-quality carrot genome assembly provides new insights into carotenoid accumulation and asterid genome evolution.</title>
        <authorList>
            <person name="Iorizzo M."/>
            <person name="Ellison S."/>
            <person name="Senalik D."/>
            <person name="Zeng P."/>
            <person name="Satapoomin P."/>
            <person name="Huang J."/>
            <person name="Bowman M."/>
            <person name="Iovene M."/>
            <person name="Sanseverino W."/>
            <person name="Cavagnaro P."/>
            <person name="Yildiz M."/>
            <person name="Macko-Podgorni A."/>
            <person name="Moranska E."/>
            <person name="Grzebelus E."/>
            <person name="Grzebelus D."/>
            <person name="Ashrafi H."/>
            <person name="Zheng Z."/>
            <person name="Cheng S."/>
            <person name="Spooner D."/>
            <person name="Van Deynze A."/>
            <person name="Simon P."/>
        </authorList>
    </citation>
    <scope>NUCLEOTIDE SEQUENCE</scope>
    <source>
        <tissue evidence="4">Leaf</tissue>
    </source>
</reference>
<dbReference type="InterPro" id="IPR000999">
    <property type="entry name" value="RNase_III_dom"/>
</dbReference>
<protein>
    <recommendedName>
        <fullName evidence="3">RNase III domain-containing protein</fullName>
    </recommendedName>
</protein>
<feature type="chain" id="PRO_5041948974" description="RNase III domain-containing protein" evidence="2">
    <location>
        <begin position="25"/>
        <end position="181"/>
    </location>
</feature>
<feature type="domain" description="RNase III" evidence="3">
    <location>
        <begin position="39"/>
        <end position="158"/>
    </location>
</feature>
<dbReference type="GO" id="GO:0004525">
    <property type="term" value="F:ribonuclease III activity"/>
    <property type="evidence" value="ECO:0007669"/>
    <property type="project" value="InterPro"/>
</dbReference>
<dbReference type="AlphaFoldDB" id="A0AAF0WTN6"/>
<dbReference type="Gene3D" id="1.10.1520.10">
    <property type="entry name" value="Ribonuclease III domain"/>
    <property type="match status" value="1"/>
</dbReference>
<feature type="signal peptide" evidence="2">
    <location>
        <begin position="1"/>
        <end position="24"/>
    </location>
</feature>
<dbReference type="GO" id="GO:0005634">
    <property type="term" value="C:nucleus"/>
    <property type="evidence" value="ECO:0007669"/>
    <property type="project" value="TreeGrafter"/>
</dbReference>
<sequence>MSPRGSLFIMLLLVLVICLSSLSSKQSPLLDSSAFSMALDTLQNQINYKFSKIDLLRRAMTHSSYSQENNKALSILGERVIETSVSLSSLVKDIDITAKDLNNKILEVSRVETSCAFDGLQLGLQKVVRVSRKTNSSTPAVVCGSFRAIFGAIAIDKGNSDDAGSVFWYVHGGGSGRAMAM</sequence>
<dbReference type="GO" id="GO:0003725">
    <property type="term" value="F:double-stranded RNA binding"/>
    <property type="evidence" value="ECO:0007669"/>
    <property type="project" value="TreeGrafter"/>
</dbReference>
<keyword evidence="5" id="KW-1185">Reference proteome</keyword>
<evidence type="ECO:0000256" key="1">
    <source>
        <dbReference type="ARBA" id="ARBA00022884"/>
    </source>
</evidence>
<dbReference type="PANTHER" id="PTHR11207">
    <property type="entry name" value="RIBONUCLEASE III"/>
    <property type="match status" value="1"/>
</dbReference>
<dbReference type="PROSITE" id="PS50142">
    <property type="entry name" value="RNASE_3_2"/>
    <property type="match status" value="1"/>
</dbReference>
<dbReference type="GO" id="GO:0006396">
    <property type="term" value="P:RNA processing"/>
    <property type="evidence" value="ECO:0007669"/>
    <property type="project" value="InterPro"/>
</dbReference>
<dbReference type="InterPro" id="IPR036389">
    <property type="entry name" value="RNase_III_sf"/>
</dbReference>
<evidence type="ECO:0000313" key="4">
    <source>
        <dbReference type="EMBL" id="WOG95274.1"/>
    </source>
</evidence>
<accession>A0AAF0WTN6</accession>
<dbReference type="PANTHER" id="PTHR11207:SF0">
    <property type="entry name" value="RIBONUCLEASE 3"/>
    <property type="match status" value="1"/>
</dbReference>
<proteinExistence type="predicted"/>
<dbReference type="EMBL" id="CP093346">
    <property type="protein sequence ID" value="WOG95274.1"/>
    <property type="molecule type" value="Genomic_DNA"/>
</dbReference>
<dbReference type="SUPFAM" id="SSF69065">
    <property type="entry name" value="RNase III domain-like"/>
    <property type="match status" value="1"/>
</dbReference>
<evidence type="ECO:0000313" key="5">
    <source>
        <dbReference type="Proteomes" id="UP000077755"/>
    </source>
</evidence>
<reference evidence="4" key="2">
    <citation type="submission" date="2022-03" db="EMBL/GenBank/DDBJ databases">
        <title>Draft title - Genomic analysis of global carrot germplasm unveils the trajectory of domestication and the origin of high carotenoid orange carrot.</title>
        <authorList>
            <person name="Iorizzo M."/>
            <person name="Ellison S."/>
            <person name="Senalik D."/>
            <person name="Macko-Podgorni A."/>
            <person name="Grzebelus D."/>
            <person name="Bostan H."/>
            <person name="Rolling W."/>
            <person name="Curaba J."/>
            <person name="Simon P."/>
        </authorList>
    </citation>
    <scope>NUCLEOTIDE SEQUENCE</scope>
    <source>
        <tissue evidence="4">Leaf</tissue>
    </source>
</reference>
<dbReference type="SMART" id="SM00535">
    <property type="entry name" value="RIBOc"/>
    <property type="match status" value="1"/>
</dbReference>
<keyword evidence="1" id="KW-0694">RNA-binding</keyword>
<name>A0AAF0WTN6_DAUCS</name>
<dbReference type="Pfam" id="PF14622">
    <property type="entry name" value="Ribonucleas_3_3"/>
    <property type="match status" value="1"/>
</dbReference>
<keyword evidence="2" id="KW-0732">Signal</keyword>
<gene>
    <name evidence="4" type="ORF">DCAR_0414586</name>
</gene>
<organism evidence="4 5">
    <name type="scientific">Daucus carota subsp. sativus</name>
    <name type="common">Carrot</name>
    <dbReference type="NCBI Taxonomy" id="79200"/>
    <lineage>
        <taxon>Eukaryota</taxon>
        <taxon>Viridiplantae</taxon>
        <taxon>Streptophyta</taxon>
        <taxon>Embryophyta</taxon>
        <taxon>Tracheophyta</taxon>
        <taxon>Spermatophyta</taxon>
        <taxon>Magnoliopsida</taxon>
        <taxon>eudicotyledons</taxon>
        <taxon>Gunneridae</taxon>
        <taxon>Pentapetalae</taxon>
        <taxon>asterids</taxon>
        <taxon>campanulids</taxon>
        <taxon>Apiales</taxon>
        <taxon>Apiaceae</taxon>
        <taxon>Apioideae</taxon>
        <taxon>Scandiceae</taxon>
        <taxon>Daucinae</taxon>
        <taxon>Daucus</taxon>
        <taxon>Daucus sect. Daucus</taxon>
    </lineage>
</organism>
<dbReference type="Proteomes" id="UP000077755">
    <property type="component" value="Chromosome 4"/>
</dbReference>
<dbReference type="GO" id="GO:0010468">
    <property type="term" value="P:regulation of gene expression"/>
    <property type="evidence" value="ECO:0007669"/>
    <property type="project" value="TreeGrafter"/>
</dbReference>
<evidence type="ECO:0000256" key="2">
    <source>
        <dbReference type="SAM" id="SignalP"/>
    </source>
</evidence>